<gene>
    <name evidence="2" type="ORF">Lalb_Chr18g0051911</name>
</gene>
<dbReference type="EMBL" id="WOCE01000018">
    <property type="protein sequence ID" value="KAE9594261.1"/>
    <property type="molecule type" value="Genomic_DNA"/>
</dbReference>
<keyword evidence="1" id="KW-0472">Membrane</keyword>
<dbReference type="Proteomes" id="UP000447434">
    <property type="component" value="Chromosome 18"/>
</dbReference>
<dbReference type="AlphaFoldDB" id="A0A6A4NYN4"/>
<protein>
    <submittedName>
        <fullName evidence="2">Uncharacterized protein</fullName>
    </submittedName>
</protein>
<evidence type="ECO:0000313" key="2">
    <source>
        <dbReference type="EMBL" id="KAE9594261.1"/>
    </source>
</evidence>
<evidence type="ECO:0000313" key="3">
    <source>
        <dbReference type="Proteomes" id="UP000447434"/>
    </source>
</evidence>
<feature type="transmembrane region" description="Helical" evidence="1">
    <location>
        <begin position="32"/>
        <end position="51"/>
    </location>
</feature>
<keyword evidence="1" id="KW-1133">Transmembrane helix</keyword>
<evidence type="ECO:0000256" key="1">
    <source>
        <dbReference type="SAM" id="Phobius"/>
    </source>
</evidence>
<proteinExistence type="predicted"/>
<accession>A0A6A4NYN4</accession>
<reference evidence="3" key="1">
    <citation type="journal article" date="2020" name="Nat. Commun.">
        <title>Genome sequence of the cluster root forming white lupin.</title>
        <authorList>
            <person name="Hufnagel B."/>
            <person name="Marques A."/>
            <person name="Soriano A."/>
            <person name="Marques L."/>
            <person name="Divol F."/>
            <person name="Doumas P."/>
            <person name="Sallet E."/>
            <person name="Mancinotti D."/>
            <person name="Carrere S."/>
            <person name="Marande W."/>
            <person name="Arribat S."/>
            <person name="Keller J."/>
            <person name="Huneau C."/>
            <person name="Blein T."/>
            <person name="Aime D."/>
            <person name="Laguerre M."/>
            <person name="Taylor J."/>
            <person name="Schubert V."/>
            <person name="Nelson M."/>
            <person name="Geu-Flores F."/>
            <person name="Crespi M."/>
            <person name="Gallardo-Guerrero K."/>
            <person name="Delaux P.-M."/>
            <person name="Salse J."/>
            <person name="Berges H."/>
            <person name="Guyot R."/>
            <person name="Gouzy J."/>
            <person name="Peret B."/>
        </authorList>
    </citation>
    <scope>NUCLEOTIDE SEQUENCE [LARGE SCALE GENOMIC DNA]</scope>
    <source>
        <strain evidence="3">cv. Amiga</strain>
    </source>
</reference>
<organism evidence="2 3">
    <name type="scientific">Lupinus albus</name>
    <name type="common">White lupine</name>
    <name type="synonym">Lupinus termis</name>
    <dbReference type="NCBI Taxonomy" id="3870"/>
    <lineage>
        <taxon>Eukaryota</taxon>
        <taxon>Viridiplantae</taxon>
        <taxon>Streptophyta</taxon>
        <taxon>Embryophyta</taxon>
        <taxon>Tracheophyta</taxon>
        <taxon>Spermatophyta</taxon>
        <taxon>Magnoliopsida</taxon>
        <taxon>eudicotyledons</taxon>
        <taxon>Gunneridae</taxon>
        <taxon>Pentapetalae</taxon>
        <taxon>rosids</taxon>
        <taxon>fabids</taxon>
        <taxon>Fabales</taxon>
        <taxon>Fabaceae</taxon>
        <taxon>Papilionoideae</taxon>
        <taxon>50 kb inversion clade</taxon>
        <taxon>genistoids sensu lato</taxon>
        <taxon>core genistoids</taxon>
        <taxon>Genisteae</taxon>
        <taxon>Lupinus</taxon>
    </lineage>
</organism>
<name>A0A6A4NYN4_LUPAL</name>
<sequence>MQLFSHQTFRLTFSTLGVAFSLTPYELSACQLIYGFCMFVSFGPFLTQFVVF</sequence>
<keyword evidence="1" id="KW-0812">Transmembrane</keyword>
<keyword evidence="3" id="KW-1185">Reference proteome</keyword>
<comment type="caution">
    <text evidence="2">The sequence shown here is derived from an EMBL/GenBank/DDBJ whole genome shotgun (WGS) entry which is preliminary data.</text>
</comment>